<feature type="domain" description="OmpR/PhoB-type" evidence="7">
    <location>
        <begin position="1"/>
        <end position="106"/>
    </location>
</feature>
<evidence type="ECO:0000313" key="8">
    <source>
        <dbReference type="EMBL" id="GAA4483934.1"/>
    </source>
</evidence>
<dbReference type="InterPro" id="IPR005158">
    <property type="entry name" value="BTAD"/>
</dbReference>
<dbReference type="InterPro" id="IPR010994">
    <property type="entry name" value="RuvA_2-like"/>
</dbReference>
<dbReference type="Pfam" id="PF03704">
    <property type="entry name" value="BTAD"/>
    <property type="match status" value="1"/>
</dbReference>
<feature type="transmembrane region" description="Helical" evidence="6">
    <location>
        <begin position="334"/>
        <end position="353"/>
    </location>
</feature>
<dbReference type="Gene3D" id="1.10.10.10">
    <property type="entry name" value="Winged helix-like DNA-binding domain superfamily/Winged helix DNA-binding domain"/>
    <property type="match status" value="1"/>
</dbReference>
<dbReference type="PANTHER" id="PTHR35807:SF1">
    <property type="entry name" value="TRANSCRIPTIONAL REGULATOR REDD"/>
    <property type="match status" value="1"/>
</dbReference>
<gene>
    <name evidence="8" type="ORF">GCM10023191_006320</name>
</gene>
<keyword evidence="6" id="KW-1133">Transmembrane helix</keyword>
<dbReference type="PROSITE" id="PS51755">
    <property type="entry name" value="OMPR_PHOB"/>
    <property type="match status" value="1"/>
</dbReference>
<keyword evidence="9" id="KW-1185">Reference proteome</keyword>
<evidence type="ECO:0000256" key="1">
    <source>
        <dbReference type="ARBA" id="ARBA00005820"/>
    </source>
</evidence>
<protein>
    <recommendedName>
        <fullName evidence="7">OmpR/PhoB-type domain-containing protein</fullName>
    </recommendedName>
</protein>
<feature type="DNA-binding region" description="OmpR/PhoB-type" evidence="5">
    <location>
        <begin position="1"/>
        <end position="106"/>
    </location>
</feature>
<name>A0ABP8P8V9_9ACTN</name>
<evidence type="ECO:0000256" key="5">
    <source>
        <dbReference type="PROSITE-ProRule" id="PRU01091"/>
    </source>
</evidence>
<evidence type="ECO:0000256" key="4">
    <source>
        <dbReference type="ARBA" id="ARBA00023163"/>
    </source>
</evidence>
<evidence type="ECO:0000256" key="2">
    <source>
        <dbReference type="ARBA" id="ARBA00023015"/>
    </source>
</evidence>
<dbReference type="SUPFAM" id="SSF48452">
    <property type="entry name" value="TPR-like"/>
    <property type="match status" value="1"/>
</dbReference>
<keyword evidence="3 5" id="KW-0238">DNA-binding</keyword>
<dbReference type="Gene3D" id="1.10.150.280">
    <property type="entry name" value="AF1531-like domain"/>
    <property type="match status" value="1"/>
</dbReference>
<evidence type="ECO:0000256" key="6">
    <source>
        <dbReference type="SAM" id="Phobius"/>
    </source>
</evidence>
<dbReference type="EMBL" id="BAABHF010000009">
    <property type="protein sequence ID" value="GAA4483934.1"/>
    <property type="molecule type" value="Genomic_DNA"/>
</dbReference>
<feature type="transmembrane region" description="Helical" evidence="6">
    <location>
        <begin position="365"/>
        <end position="385"/>
    </location>
</feature>
<comment type="similarity">
    <text evidence="1">Belongs to the AfsR/DnrI/RedD regulatory family.</text>
</comment>
<feature type="transmembrane region" description="Helical" evidence="6">
    <location>
        <begin position="306"/>
        <end position="327"/>
    </location>
</feature>
<proteinExistence type="inferred from homology"/>
<evidence type="ECO:0000256" key="3">
    <source>
        <dbReference type="ARBA" id="ARBA00023125"/>
    </source>
</evidence>
<keyword evidence="2" id="KW-0805">Transcription regulation</keyword>
<dbReference type="InterPro" id="IPR011990">
    <property type="entry name" value="TPR-like_helical_dom_sf"/>
</dbReference>
<evidence type="ECO:0000313" key="9">
    <source>
        <dbReference type="Proteomes" id="UP001500503"/>
    </source>
</evidence>
<keyword evidence="4" id="KW-0804">Transcription</keyword>
<dbReference type="RefSeq" id="WP_345457095.1">
    <property type="nucleotide sequence ID" value="NZ_BAABHF010000009.1"/>
</dbReference>
<dbReference type="CDD" id="cd15831">
    <property type="entry name" value="BTAD"/>
    <property type="match status" value="1"/>
</dbReference>
<dbReference type="InterPro" id="IPR051677">
    <property type="entry name" value="AfsR-DnrI-RedD_regulator"/>
</dbReference>
<dbReference type="Gene3D" id="1.25.40.10">
    <property type="entry name" value="Tetratricopeptide repeat domain"/>
    <property type="match status" value="1"/>
</dbReference>
<dbReference type="SUPFAM" id="SSF46894">
    <property type="entry name" value="C-terminal effector domain of the bipartite response regulators"/>
    <property type="match status" value="1"/>
</dbReference>
<dbReference type="SMART" id="SM01043">
    <property type="entry name" value="BTAD"/>
    <property type="match status" value="1"/>
</dbReference>
<dbReference type="InterPro" id="IPR036388">
    <property type="entry name" value="WH-like_DNA-bd_sf"/>
</dbReference>
<organism evidence="8 9">
    <name type="scientific">Actinoallomurus oryzae</name>
    <dbReference type="NCBI Taxonomy" id="502180"/>
    <lineage>
        <taxon>Bacteria</taxon>
        <taxon>Bacillati</taxon>
        <taxon>Actinomycetota</taxon>
        <taxon>Actinomycetes</taxon>
        <taxon>Streptosporangiales</taxon>
        <taxon>Thermomonosporaceae</taxon>
        <taxon>Actinoallomurus</taxon>
    </lineage>
</organism>
<dbReference type="Pfam" id="PF00486">
    <property type="entry name" value="Trans_reg_C"/>
    <property type="match status" value="1"/>
</dbReference>
<keyword evidence="6" id="KW-0472">Membrane</keyword>
<dbReference type="SMART" id="SM00862">
    <property type="entry name" value="Trans_reg_C"/>
    <property type="match status" value="1"/>
</dbReference>
<dbReference type="InterPro" id="IPR001867">
    <property type="entry name" value="OmpR/PhoB-type_DNA-bd"/>
</dbReference>
<keyword evidence="6" id="KW-0812">Transmembrane</keyword>
<reference evidence="9" key="1">
    <citation type="journal article" date="2019" name="Int. J. Syst. Evol. Microbiol.">
        <title>The Global Catalogue of Microorganisms (GCM) 10K type strain sequencing project: providing services to taxonomists for standard genome sequencing and annotation.</title>
        <authorList>
            <consortium name="The Broad Institute Genomics Platform"/>
            <consortium name="The Broad Institute Genome Sequencing Center for Infectious Disease"/>
            <person name="Wu L."/>
            <person name="Ma J."/>
        </authorList>
    </citation>
    <scope>NUCLEOTIDE SEQUENCE [LARGE SCALE GENOMIC DNA]</scope>
    <source>
        <strain evidence="9">JCM 17933</strain>
    </source>
</reference>
<accession>A0ABP8P8V9</accession>
<dbReference type="Proteomes" id="UP001500503">
    <property type="component" value="Unassembled WGS sequence"/>
</dbReference>
<evidence type="ECO:0000259" key="7">
    <source>
        <dbReference type="PROSITE" id="PS51755"/>
    </source>
</evidence>
<dbReference type="InterPro" id="IPR016032">
    <property type="entry name" value="Sig_transdc_resp-reg_C-effctor"/>
</dbReference>
<sequence length="527" mass="56821">MTVPEQTPSVRFEILGPLRAWREDTELDLGPGKQRAVLAVLLLNANRPTPTARIVDAVWGDEPPENGVNVVQKYVAGLRRILEPGRSPRSPGQLLTLTEAGYTLVVPPGRLDAEVFTDHVTRARTAGRTADAAGHLRAALALWQGEPLAGLRGPYFDAARERLAEDRAAAVEERARIELDLGEHARLVPELSRLVAEFPVREELRYLQILALYRCGRQAEALAAYQNAREFLAEEFGVEPGERLRQLHLAILRSDRTLAPYREPPPAPAPATPVVHAPPPPPFVPAAPAAMAVVPSVWRPPPVLRALAIAVPLLSFGSLSWAALAFFAARRRSWALGLASAGYFLLVGVFVFTMSDSGESPWDNVAMLALLLATVGGAVHVAVLVTGTSARLRNAPPDLDTLRSLELRIRREQALTLLDHYPPIARELRIGRPDLSRVFNDGGLVDINGVPEHVLAALPGVTVPQAQQIVARRRVTGGFASVEDLITYGLLPVPVVRALSDVLIAVAHEAPATAPTEPATGGLALPN</sequence>
<dbReference type="SUPFAM" id="SSF47781">
    <property type="entry name" value="RuvA domain 2-like"/>
    <property type="match status" value="1"/>
</dbReference>
<comment type="caution">
    <text evidence="8">The sequence shown here is derived from an EMBL/GenBank/DDBJ whole genome shotgun (WGS) entry which is preliminary data.</text>
</comment>
<dbReference type="PANTHER" id="PTHR35807">
    <property type="entry name" value="TRANSCRIPTIONAL REGULATOR REDD-RELATED"/>
    <property type="match status" value="1"/>
</dbReference>